<keyword evidence="1 3" id="KW-0853">WD repeat</keyword>
<evidence type="ECO:0000256" key="4">
    <source>
        <dbReference type="SAM" id="MobiDB-lite"/>
    </source>
</evidence>
<dbReference type="Gene3D" id="2.130.10.10">
    <property type="entry name" value="YVTN repeat-like/Quinoprotein amine dehydrogenase"/>
    <property type="match status" value="2"/>
</dbReference>
<dbReference type="PROSITE" id="PS50082">
    <property type="entry name" value="WD_REPEATS_2"/>
    <property type="match status" value="3"/>
</dbReference>
<feature type="repeat" description="WD" evidence="3">
    <location>
        <begin position="72"/>
        <end position="109"/>
    </location>
</feature>
<evidence type="ECO:0000313" key="6">
    <source>
        <dbReference type="Proteomes" id="UP000002748"/>
    </source>
</evidence>
<comment type="caution">
    <text evidence="5">The sequence shown here is derived from an EMBL/GenBank/DDBJ whole genome shotgun (WGS) entry which is preliminary data.</text>
</comment>
<feature type="repeat" description="WD" evidence="3">
    <location>
        <begin position="254"/>
        <end position="296"/>
    </location>
</feature>
<evidence type="ECO:0000313" key="5">
    <source>
        <dbReference type="EMBL" id="EJT50672.1"/>
    </source>
</evidence>
<dbReference type="PANTHER" id="PTHR22847">
    <property type="entry name" value="WD40 REPEAT PROTEIN"/>
    <property type="match status" value="1"/>
</dbReference>
<feature type="region of interest" description="Disordered" evidence="4">
    <location>
        <begin position="351"/>
        <end position="378"/>
    </location>
</feature>
<dbReference type="PANTHER" id="PTHR22847:SF637">
    <property type="entry name" value="WD REPEAT DOMAIN 5B"/>
    <property type="match status" value="1"/>
</dbReference>
<dbReference type="GeneID" id="25991736"/>
<evidence type="ECO:0000256" key="1">
    <source>
        <dbReference type="ARBA" id="ARBA00022574"/>
    </source>
</evidence>
<dbReference type="EMBL" id="ALBS01000096">
    <property type="protein sequence ID" value="EJT50672.1"/>
    <property type="molecule type" value="Genomic_DNA"/>
</dbReference>
<organism evidence="5 6">
    <name type="scientific">Trichosporon asahii var. asahii (strain ATCC 90039 / CBS 2479 / JCM 2466 / KCTC 7840 / NBRC 103889/ NCYC 2677 / UAMH 7654)</name>
    <name type="common">Yeast</name>
    <dbReference type="NCBI Taxonomy" id="1186058"/>
    <lineage>
        <taxon>Eukaryota</taxon>
        <taxon>Fungi</taxon>
        <taxon>Dikarya</taxon>
        <taxon>Basidiomycota</taxon>
        <taxon>Agaricomycotina</taxon>
        <taxon>Tremellomycetes</taxon>
        <taxon>Trichosporonales</taxon>
        <taxon>Trichosporonaceae</taxon>
        <taxon>Trichosporon</taxon>
    </lineage>
</organism>
<sequence>MQTNDPDYLFQTTSELSNAERRERKLKAAEKVGDPIKVSSKVLDLLVDDQLAWTAESGWQARKINLATTMLYKGHKGPVTSVQLFKVAGETPWLALITSSWDKTVKIWDAAFTLQGHQDFVKSVTVLPTSPPTLLSTSSDKSCRLWDLSALSSNEEPTTIQTIKDHTRPVDSAAYWIPEAGAQDNIIVWTSDSLGVIKRWNLIKAVGSTQTPMKFVEDLNTHDTSVGQLYPTEDGIWSVSMDKTARFHGDPSVVLKHPSYVKSLLAQPFGLPYILTGAEDEEVRIWDAANLQATKNQPISIVSGHCGEVTAIVPWLKAENGKSIPHVVTAGLDGTVRRWTIQELLHPPKLDYEPASQDSVALTEEEERELAELLSDDD</sequence>
<evidence type="ECO:0000256" key="2">
    <source>
        <dbReference type="ARBA" id="ARBA00022737"/>
    </source>
</evidence>
<dbReference type="HOGENOM" id="CLU_000288_57_4_1"/>
<dbReference type="GO" id="GO:1990234">
    <property type="term" value="C:transferase complex"/>
    <property type="evidence" value="ECO:0007669"/>
    <property type="project" value="UniProtKB-ARBA"/>
</dbReference>
<dbReference type="PROSITE" id="PS50294">
    <property type="entry name" value="WD_REPEATS_REGION"/>
    <property type="match status" value="1"/>
</dbReference>
<dbReference type="Proteomes" id="UP000002748">
    <property type="component" value="Unassembled WGS sequence"/>
</dbReference>
<dbReference type="GO" id="GO:0005634">
    <property type="term" value="C:nucleus"/>
    <property type="evidence" value="ECO:0007669"/>
    <property type="project" value="TreeGrafter"/>
</dbReference>
<accession>J6F5U9</accession>
<keyword evidence="2" id="KW-0677">Repeat</keyword>
<protein>
    <submittedName>
        <fullName evidence="5">Cytoplasm protein</fullName>
    </submittedName>
</protein>
<dbReference type="PRINTS" id="PR00320">
    <property type="entry name" value="GPROTEINBRPT"/>
</dbReference>
<dbReference type="SUPFAM" id="SSF50978">
    <property type="entry name" value="WD40 repeat-like"/>
    <property type="match status" value="1"/>
</dbReference>
<dbReference type="Pfam" id="PF00400">
    <property type="entry name" value="WD40"/>
    <property type="match status" value="3"/>
</dbReference>
<feature type="repeat" description="WD" evidence="3">
    <location>
        <begin position="114"/>
        <end position="156"/>
    </location>
</feature>
<dbReference type="InterPro" id="IPR036322">
    <property type="entry name" value="WD40_repeat_dom_sf"/>
</dbReference>
<dbReference type="InterPro" id="IPR020472">
    <property type="entry name" value="WD40_PAC1"/>
</dbReference>
<dbReference type="PROSITE" id="PS00678">
    <property type="entry name" value="WD_REPEATS_1"/>
    <property type="match status" value="1"/>
</dbReference>
<feature type="compositionally biased region" description="Acidic residues" evidence="4">
    <location>
        <begin position="363"/>
        <end position="378"/>
    </location>
</feature>
<dbReference type="RefSeq" id="XP_014181846.1">
    <property type="nucleotide sequence ID" value="XM_014326371.1"/>
</dbReference>
<dbReference type="InterPro" id="IPR015943">
    <property type="entry name" value="WD40/YVTN_repeat-like_dom_sf"/>
</dbReference>
<dbReference type="OrthoDB" id="6262491at2759"/>
<dbReference type="AlphaFoldDB" id="J6F5U9"/>
<evidence type="ECO:0000256" key="3">
    <source>
        <dbReference type="PROSITE-ProRule" id="PRU00221"/>
    </source>
</evidence>
<name>J6F5U9_TRIAS</name>
<gene>
    <name evidence="5" type="ORF">A1Q1_08224</name>
</gene>
<dbReference type="VEuPathDB" id="FungiDB:A1Q1_08224"/>
<proteinExistence type="predicted"/>
<dbReference type="SMART" id="SM00320">
    <property type="entry name" value="WD40"/>
    <property type="match status" value="5"/>
</dbReference>
<reference evidence="5 6" key="1">
    <citation type="journal article" date="2012" name="Eukaryot. Cell">
        <title>Draft genome sequence of CBS 2479, the standard type strain of Trichosporon asahii.</title>
        <authorList>
            <person name="Yang R.Y."/>
            <person name="Li H.T."/>
            <person name="Zhu H."/>
            <person name="Zhou G.P."/>
            <person name="Wang M."/>
            <person name="Wang L."/>
        </authorList>
    </citation>
    <scope>NUCLEOTIDE SEQUENCE [LARGE SCALE GENOMIC DNA]</scope>
    <source>
        <strain evidence="6">ATCC 90039 / CBS 2479 / JCM 2466 / KCTC 7840 / NCYC 2677 / UAMH 7654</strain>
    </source>
</reference>
<dbReference type="InterPro" id="IPR019775">
    <property type="entry name" value="WD40_repeat_CS"/>
</dbReference>
<dbReference type="KEGG" id="tasa:A1Q1_08224"/>
<dbReference type="InterPro" id="IPR001680">
    <property type="entry name" value="WD40_rpt"/>
</dbReference>